<feature type="chain" id="PRO_5020885872" description="Secreted protein" evidence="1">
    <location>
        <begin position="22"/>
        <end position="125"/>
    </location>
</feature>
<protein>
    <recommendedName>
        <fullName evidence="4">Secreted protein</fullName>
    </recommendedName>
</protein>
<keyword evidence="1" id="KW-0732">Signal</keyword>
<dbReference type="EMBL" id="SMAI01000008">
    <property type="protein sequence ID" value="TCT03900.1"/>
    <property type="molecule type" value="Genomic_DNA"/>
</dbReference>
<accession>A0A4R3LTK9</accession>
<evidence type="ECO:0000313" key="3">
    <source>
        <dbReference type="Proteomes" id="UP000294664"/>
    </source>
</evidence>
<dbReference type="RefSeq" id="WP_132032167.1">
    <property type="nucleotide sequence ID" value="NZ_SMAI01000008.1"/>
</dbReference>
<dbReference type="AlphaFoldDB" id="A0A4R3LTK9"/>
<organism evidence="2 3">
    <name type="scientific">Aquabacter spiritensis</name>
    <dbReference type="NCBI Taxonomy" id="933073"/>
    <lineage>
        <taxon>Bacteria</taxon>
        <taxon>Pseudomonadati</taxon>
        <taxon>Pseudomonadota</taxon>
        <taxon>Alphaproteobacteria</taxon>
        <taxon>Hyphomicrobiales</taxon>
        <taxon>Xanthobacteraceae</taxon>
        <taxon>Aquabacter</taxon>
    </lineage>
</organism>
<reference evidence="2 3" key="1">
    <citation type="submission" date="2019-03" db="EMBL/GenBank/DDBJ databases">
        <title>Genomic Encyclopedia of Type Strains, Phase IV (KMG-IV): sequencing the most valuable type-strain genomes for metagenomic binning, comparative biology and taxonomic classification.</title>
        <authorList>
            <person name="Goeker M."/>
        </authorList>
    </citation>
    <scope>NUCLEOTIDE SEQUENCE [LARGE SCALE GENOMIC DNA]</scope>
    <source>
        <strain evidence="2 3">DSM 9035</strain>
    </source>
</reference>
<evidence type="ECO:0008006" key="4">
    <source>
        <dbReference type="Google" id="ProtNLM"/>
    </source>
</evidence>
<name>A0A4R3LTK9_9HYPH</name>
<gene>
    <name evidence="2" type="ORF">EDC64_10866</name>
</gene>
<evidence type="ECO:0000313" key="2">
    <source>
        <dbReference type="EMBL" id="TCT03900.1"/>
    </source>
</evidence>
<proteinExistence type="predicted"/>
<evidence type="ECO:0000256" key="1">
    <source>
        <dbReference type="SAM" id="SignalP"/>
    </source>
</evidence>
<keyword evidence="3" id="KW-1185">Reference proteome</keyword>
<sequence length="125" mass="13685">MRGLGAMVLGLGLFGTTAAFADAAKTGWWIRMDTAKTVAQSVELSGGSSRDTVTPFMTWKKGDAPEFDLPPALVNLPTLRLRGASTPREADVRFCVYYGPQAVEEFEFDGVESETMRQTSRDDCR</sequence>
<feature type="signal peptide" evidence="1">
    <location>
        <begin position="1"/>
        <end position="21"/>
    </location>
</feature>
<comment type="caution">
    <text evidence="2">The sequence shown here is derived from an EMBL/GenBank/DDBJ whole genome shotgun (WGS) entry which is preliminary data.</text>
</comment>
<dbReference type="Proteomes" id="UP000294664">
    <property type="component" value="Unassembled WGS sequence"/>
</dbReference>
<dbReference type="OrthoDB" id="9975187at2"/>